<comment type="function">
    <text evidence="7">Functions as component of the Arp2/3 complex which is involved in regulation of actin polymerization and together with an activating nucleation-promoting factor (NPF) mediates the formation of branched actin networks. Arp2/3 complex plays a critical role in the control of cell morphogenesis via the modulation of cell polarity development.</text>
</comment>
<evidence type="ECO:0000256" key="3">
    <source>
        <dbReference type="ARBA" id="ARBA00022490"/>
    </source>
</evidence>
<reference evidence="8" key="1">
    <citation type="submission" date="2023-04" db="EMBL/GenBank/DDBJ databases">
        <title>Candida boidinii NBRC 10035.</title>
        <authorList>
            <person name="Ichikawa N."/>
            <person name="Sato H."/>
            <person name="Tonouchi N."/>
        </authorList>
    </citation>
    <scope>NUCLEOTIDE SEQUENCE</scope>
    <source>
        <strain evidence="8">NBRC 10035</strain>
    </source>
</reference>
<proteinExistence type="inferred from homology"/>
<dbReference type="GO" id="GO:0030833">
    <property type="term" value="P:regulation of actin filament polymerization"/>
    <property type="evidence" value="ECO:0007669"/>
    <property type="project" value="InterPro"/>
</dbReference>
<name>A0A9W6T6J7_CANBO</name>
<dbReference type="FunFam" id="1.25.40.190:FF:000003">
    <property type="entry name" value="Actin-related protein 2/3 complex subunit 5"/>
    <property type="match status" value="1"/>
</dbReference>
<keyword evidence="4 7" id="KW-0206">Cytoskeleton</keyword>
<keyword evidence="9" id="KW-1185">Reference proteome</keyword>
<dbReference type="Proteomes" id="UP001165120">
    <property type="component" value="Unassembled WGS sequence"/>
</dbReference>
<dbReference type="Pfam" id="PF04699">
    <property type="entry name" value="P16-Arc"/>
    <property type="match status" value="1"/>
</dbReference>
<dbReference type="InterPro" id="IPR036743">
    <property type="entry name" value="ARPC5_sf"/>
</dbReference>
<protein>
    <recommendedName>
        <fullName evidence="5 7">Actin-related protein 2/3 complex subunit 5</fullName>
    </recommendedName>
</protein>
<evidence type="ECO:0000313" key="9">
    <source>
        <dbReference type="Proteomes" id="UP001165120"/>
    </source>
</evidence>
<evidence type="ECO:0000256" key="7">
    <source>
        <dbReference type="RuleBase" id="RU004301"/>
    </source>
</evidence>
<dbReference type="PANTHER" id="PTHR12644">
    <property type="entry name" value="ARP2/3 COMPLEX 16 KD SUBUNIT P16-ARC"/>
    <property type="match status" value="1"/>
</dbReference>
<sequence>MEDWRRIDIDKYDPDLQYEPDSNGYPDIPLSEVQTKIQNIRTYVSKGQFKDGLSYALSESPFGSTQPEAKTQYLISFIELLTSVRQSEITSIVKSLNSDELDLLVSLIYRGMSLKDGQKQGGVLLAWFDKTIEITGDGPIARYLSDNRLL</sequence>
<dbReference type="EMBL" id="BSXN01002572">
    <property type="protein sequence ID" value="GME76988.1"/>
    <property type="molecule type" value="Genomic_DNA"/>
</dbReference>
<dbReference type="OrthoDB" id="195498at2759"/>
<dbReference type="InterPro" id="IPR006789">
    <property type="entry name" value="ARPC5"/>
</dbReference>
<comment type="subcellular location">
    <subcellularLocation>
        <location evidence="1">Cytoplasm</location>
        <location evidence="1">Cytoskeleton</location>
    </subcellularLocation>
</comment>
<dbReference type="GO" id="GO:0034314">
    <property type="term" value="P:Arp2/3 complex-mediated actin nucleation"/>
    <property type="evidence" value="ECO:0007669"/>
    <property type="project" value="InterPro"/>
</dbReference>
<evidence type="ECO:0000256" key="1">
    <source>
        <dbReference type="ARBA" id="ARBA00004245"/>
    </source>
</evidence>
<keyword evidence="3" id="KW-0963">Cytoplasm</keyword>
<evidence type="ECO:0000256" key="4">
    <source>
        <dbReference type="ARBA" id="ARBA00023212"/>
    </source>
</evidence>
<dbReference type="PIRSF" id="PIRSF039096">
    <property type="entry name" value="p16-ARC"/>
    <property type="match status" value="1"/>
</dbReference>
<comment type="similarity">
    <text evidence="2 7">Belongs to the ARPC5 family.</text>
</comment>
<gene>
    <name evidence="8" type="ORF">Cboi02_000538100</name>
</gene>
<organism evidence="8 9">
    <name type="scientific">Candida boidinii</name>
    <name type="common">Yeast</name>
    <dbReference type="NCBI Taxonomy" id="5477"/>
    <lineage>
        <taxon>Eukaryota</taxon>
        <taxon>Fungi</taxon>
        <taxon>Dikarya</taxon>
        <taxon>Ascomycota</taxon>
        <taxon>Saccharomycotina</taxon>
        <taxon>Pichiomycetes</taxon>
        <taxon>Pichiales</taxon>
        <taxon>Pichiaceae</taxon>
        <taxon>Ogataea</taxon>
        <taxon>Ogataea/Candida clade</taxon>
    </lineage>
</organism>
<comment type="function">
    <text evidence="6">Functions as a component of the Arp2/3 complex which is involved in regulation of actin polymerization and together with an activating nucleation-promoting factor (NPF) mediates the formation of branched actin networks.</text>
</comment>
<dbReference type="GO" id="GO:0044396">
    <property type="term" value="P:actin cortical patch organization"/>
    <property type="evidence" value="ECO:0007669"/>
    <property type="project" value="UniProtKB-ARBA"/>
</dbReference>
<evidence type="ECO:0000256" key="5">
    <source>
        <dbReference type="ARBA" id="ARBA00040214"/>
    </source>
</evidence>
<dbReference type="AlphaFoldDB" id="A0A9W6T6J7"/>
<accession>A0A9W6T6J7</accession>
<dbReference type="Gene3D" id="1.25.40.190">
    <property type="entry name" value="Actin-related protein 2/3 complex subunit 5"/>
    <property type="match status" value="1"/>
</dbReference>
<comment type="caution">
    <text evidence="8">The sequence shown here is derived from an EMBL/GenBank/DDBJ whole genome shotgun (WGS) entry which is preliminary data.</text>
</comment>
<dbReference type="GO" id="GO:0005885">
    <property type="term" value="C:Arp2/3 protein complex"/>
    <property type="evidence" value="ECO:0007669"/>
    <property type="project" value="InterPro"/>
</dbReference>
<dbReference type="SUPFAM" id="SSF69103">
    <property type="entry name" value="Arp2/3 complex 16 kDa subunit ARPC5"/>
    <property type="match status" value="1"/>
</dbReference>
<evidence type="ECO:0000256" key="6">
    <source>
        <dbReference type="ARBA" id="ARBA00060329"/>
    </source>
</evidence>
<evidence type="ECO:0000256" key="2">
    <source>
        <dbReference type="ARBA" id="ARBA00006084"/>
    </source>
</evidence>
<evidence type="ECO:0000313" key="8">
    <source>
        <dbReference type="EMBL" id="GME76988.1"/>
    </source>
</evidence>